<dbReference type="Gene3D" id="3.90.700.10">
    <property type="entry name" value="Succinate dehydrogenase/fumarate reductase flavoprotein, catalytic domain"/>
    <property type="match status" value="1"/>
</dbReference>
<dbReference type="Pfam" id="PF00890">
    <property type="entry name" value="FAD_binding_2"/>
    <property type="match status" value="1"/>
</dbReference>
<reference evidence="11" key="3">
    <citation type="submission" date="2015-06" db="UniProtKB">
        <authorList>
            <consortium name="EnsemblMetazoa"/>
        </authorList>
    </citation>
    <scope>IDENTIFICATION</scope>
</reference>
<accession>T1ED64</accession>
<dbReference type="SUPFAM" id="SSF51905">
    <property type="entry name" value="FAD/NAD(P)-binding domain"/>
    <property type="match status" value="1"/>
</dbReference>
<comment type="cofactor">
    <cofactor evidence="1">
        <name>FAD</name>
        <dbReference type="ChEBI" id="CHEBI:57692"/>
    </cofactor>
</comment>
<dbReference type="FunFam" id="3.90.700.10:FF:000007">
    <property type="entry name" value="NADH-dependent fumarate reductase"/>
    <property type="match status" value="1"/>
</dbReference>
<dbReference type="InterPro" id="IPR027477">
    <property type="entry name" value="Succ_DH/fumarate_Rdtase_cat_sf"/>
</dbReference>
<dbReference type="Gene3D" id="3.50.50.60">
    <property type="entry name" value="FAD/NAD(P)-binding domain"/>
    <property type="match status" value="1"/>
</dbReference>
<evidence type="ECO:0000256" key="4">
    <source>
        <dbReference type="ARBA" id="ARBA00023002"/>
    </source>
</evidence>
<dbReference type="NCBIfam" id="TIGR01813">
    <property type="entry name" value="flavo_cyto_c"/>
    <property type="match status" value="1"/>
</dbReference>
<evidence type="ECO:0000256" key="1">
    <source>
        <dbReference type="ARBA" id="ARBA00001974"/>
    </source>
</evidence>
<dbReference type="InterPro" id="IPR010960">
    <property type="entry name" value="Flavocytochrome_c"/>
</dbReference>
<dbReference type="RefSeq" id="XP_009023485.1">
    <property type="nucleotide sequence ID" value="XM_009025237.1"/>
</dbReference>
<keyword evidence="12" id="KW-1185">Reference proteome</keyword>
<dbReference type="InParanoid" id="T1ED64"/>
<evidence type="ECO:0000256" key="7">
    <source>
        <dbReference type="ARBA" id="ARBA00077246"/>
    </source>
</evidence>
<dbReference type="InterPro" id="IPR050315">
    <property type="entry name" value="FAD-oxidoreductase_2"/>
</dbReference>
<evidence type="ECO:0000256" key="3">
    <source>
        <dbReference type="ARBA" id="ARBA00022827"/>
    </source>
</evidence>
<evidence type="ECO:0000256" key="8">
    <source>
        <dbReference type="SAM" id="SignalP"/>
    </source>
</evidence>
<dbReference type="PRINTS" id="PR00411">
    <property type="entry name" value="PNDRDTASEI"/>
</dbReference>
<dbReference type="HOGENOM" id="CLU_011398_4_5_1"/>
<dbReference type="OrthoDB" id="71672at2759"/>
<name>T1ED64_HELRO</name>
<evidence type="ECO:0000313" key="12">
    <source>
        <dbReference type="Proteomes" id="UP000015101"/>
    </source>
</evidence>
<feature type="chain" id="PRO_5010979797" description="fumarate reductase (NADH)" evidence="8">
    <location>
        <begin position="24"/>
        <end position="513"/>
    </location>
</feature>
<dbReference type="AlphaFoldDB" id="T1ED64"/>
<dbReference type="PANTHER" id="PTHR43400">
    <property type="entry name" value="FUMARATE REDUCTASE"/>
    <property type="match status" value="1"/>
</dbReference>
<proteinExistence type="predicted"/>
<dbReference type="KEGG" id="hro:HELRODRAFT_101724"/>
<dbReference type="InterPro" id="IPR003953">
    <property type="entry name" value="FAD-dep_OxRdtase_2_FAD-bd"/>
</dbReference>
<evidence type="ECO:0000259" key="9">
    <source>
        <dbReference type="Pfam" id="PF00890"/>
    </source>
</evidence>
<dbReference type="GeneID" id="20194516"/>
<dbReference type="CTD" id="20194516"/>
<reference evidence="12" key="1">
    <citation type="submission" date="2012-12" db="EMBL/GenBank/DDBJ databases">
        <authorList>
            <person name="Hellsten U."/>
            <person name="Grimwood J."/>
            <person name="Chapman J.A."/>
            <person name="Shapiro H."/>
            <person name="Aerts A."/>
            <person name="Otillar R.P."/>
            <person name="Terry A.Y."/>
            <person name="Boore J.L."/>
            <person name="Simakov O."/>
            <person name="Marletaz F."/>
            <person name="Cho S.-J."/>
            <person name="Edsinger-Gonzales E."/>
            <person name="Havlak P."/>
            <person name="Kuo D.-H."/>
            <person name="Larsson T."/>
            <person name="Lv J."/>
            <person name="Arendt D."/>
            <person name="Savage R."/>
            <person name="Osoegawa K."/>
            <person name="de Jong P."/>
            <person name="Lindberg D.R."/>
            <person name="Seaver E.C."/>
            <person name="Weisblat D.A."/>
            <person name="Putnam N.H."/>
            <person name="Grigoriev I.V."/>
            <person name="Rokhsar D.S."/>
        </authorList>
    </citation>
    <scope>NUCLEOTIDE SEQUENCE</scope>
</reference>
<dbReference type="GO" id="GO:0010181">
    <property type="term" value="F:FMN binding"/>
    <property type="evidence" value="ECO:0007669"/>
    <property type="project" value="InterPro"/>
</dbReference>
<feature type="domain" description="FAD-dependent oxidoreductase 2 FAD-binding" evidence="9">
    <location>
        <begin position="25"/>
        <end position="488"/>
    </location>
</feature>
<keyword evidence="4" id="KW-0560">Oxidoreductase</keyword>
<evidence type="ECO:0000313" key="10">
    <source>
        <dbReference type="EMBL" id="ESN98547.1"/>
    </source>
</evidence>
<keyword evidence="2" id="KW-0285">Flavoprotein</keyword>
<comment type="catalytic activity">
    <reaction evidence="5">
        <text>succinate + NAD(+) = fumarate + NADH + H(+)</text>
        <dbReference type="Rhea" id="RHEA:18281"/>
        <dbReference type="ChEBI" id="CHEBI:15378"/>
        <dbReference type="ChEBI" id="CHEBI:29806"/>
        <dbReference type="ChEBI" id="CHEBI:30031"/>
        <dbReference type="ChEBI" id="CHEBI:57540"/>
        <dbReference type="ChEBI" id="CHEBI:57945"/>
        <dbReference type="EC" id="1.3.1.6"/>
    </reaction>
</comment>
<reference evidence="10 12" key="2">
    <citation type="journal article" date="2013" name="Nature">
        <title>Insights into bilaterian evolution from three spiralian genomes.</title>
        <authorList>
            <person name="Simakov O."/>
            <person name="Marletaz F."/>
            <person name="Cho S.J."/>
            <person name="Edsinger-Gonzales E."/>
            <person name="Havlak P."/>
            <person name="Hellsten U."/>
            <person name="Kuo D.H."/>
            <person name="Larsson T."/>
            <person name="Lv J."/>
            <person name="Arendt D."/>
            <person name="Savage R."/>
            <person name="Osoegawa K."/>
            <person name="de Jong P."/>
            <person name="Grimwood J."/>
            <person name="Chapman J.A."/>
            <person name="Shapiro H."/>
            <person name="Aerts A."/>
            <person name="Otillar R.P."/>
            <person name="Terry A.Y."/>
            <person name="Boore J.L."/>
            <person name="Grigoriev I.V."/>
            <person name="Lindberg D.R."/>
            <person name="Seaver E.C."/>
            <person name="Weisblat D.A."/>
            <person name="Putnam N.H."/>
            <person name="Rokhsar D.S."/>
        </authorList>
    </citation>
    <scope>NUCLEOTIDE SEQUENCE</scope>
</reference>
<evidence type="ECO:0000256" key="5">
    <source>
        <dbReference type="ARBA" id="ARBA00050832"/>
    </source>
</evidence>
<dbReference type="EMBL" id="KB097144">
    <property type="protein sequence ID" value="ESN98547.1"/>
    <property type="molecule type" value="Genomic_DNA"/>
</dbReference>
<dbReference type="EnsemblMetazoa" id="HelroT101724">
    <property type="protein sequence ID" value="HelroP101724"/>
    <property type="gene ID" value="HelroG101724"/>
</dbReference>
<dbReference type="OMA" id="EDLWVVV"/>
<evidence type="ECO:0000256" key="6">
    <source>
        <dbReference type="ARBA" id="ARBA00067004"/>
    </source>
</evidence>
<dbReference type="InterPro" id="IPR036188">
    <property type="entry name" value="FAD/NAD-bd_sf"/>
</dbReference>
<dbReference type="Proteomes" id="UP000015101">
    <property type="component" value="Unassembled WGS sequence"/>
</dbReference>
<sequence length="513" mass="55684">MAGYLFISILLATFWLTIKMSNSEVIVVGGGLAGLSAAVKAGLQGAHVTIIEKEKSVGGNSAKATSGINGAETDTQKRLGIHDQWTLFEQDTIKSGDGFSDPELVKILTSKSKDAIEHLKNLTADLNDVVQLGGHSVARSHRFLPSADGKPVPVGFTLVSTLRKYIETKLNSTVTILTQSKFLSLIYRGNSVVGVMYLAPDNSEKSIYGTVVLSAGGFAHDRSDDSLLIKYAPKLAKLPTTNGVWATGDVIKVALNDNLSLIQLDKIQVHPTGFIDPKDPKSNSKFLAPESLRGCGGLLLNSHGNRFVDELTRRDYVTDAIFKNCQRFTQETGDVMDESSPTYAVLLLNEAILERFGKGTAGFYKFKGLIQDVGSFENLVKTLKLQNESDLRRTLESYKLSAQNQRKDEFGKTIFPVIFDTDSDHFYIAYVTPSLHYCMGGLKIDAQARVYRKASHEGAAETVVSGLFAAGEVTGGVHGQNRLGGNSLLECVVFGRIAGSEAAKYVQVPYEEL</sequence>
<feature type="signal peptide" evidence="8">
    <location>
        <begin position="1"/>
        <end position="23"/>
    </location>
</feature>
<organism evidence="11 12">
    <name type="scientific">Helobdella robusta</name>
    <name type="common">Californian leech</name>
    <dbReference type="NCBI Taxonomy" id="6412"/>
    <lineage>
        <taxon>Eukaryota</taxon>
        <taxon>Metazoa</taxon>
        <taxon>Spiralia</taxon>
        <taxon>Lophotrochozoa</taxon>
        <taxon>Annelida</taxon>
        <taxon>Clitellata</taxon>
        <taxon>Hirudinea</taxon>
        <taxon>Rhynchobdellida</taxon>
        <taxon>Glossiphoniidae</taxon>
        <taxon>Helobdella</taxon>
    </lineage>
</organism>
<dbReference type="STRING" id="6412.T1ED64"/>
<keyword evidence="8" id="KW-0732">Signal</keyword>
<dbReference type="SUPFAM" id="SSF56425">
    <property type="entry name" value="Succinate dehydrogenase/fumarate reductase flavoprotein, catalytic domain"/>
    <property type="match status" value="1"/>
</dbReference>
<dbReference type="EMBL" id="AMQM01005915">
    <property type="status" value="NOT_ANNOTATED_CDS"/>
    <property type="molecule type" value="Genomic_DNA"/>
</dbReference>
<dbReference type="EC" id="1.3.1.6" evidence="6"/>
<dbReference type="PANTHER" id="PTHR43400:SF7">
    <property type="entry name" value="FAD-DEPENDENT OXIDOREDUCTASE 2 FAD BINDING DOMAIN-CONTAINING PROTEIN"/>
    <property type="match status" value="1"/>
</dbReference>
<protein>
    <recommendedName>
        <fullName evidence="6">fumarate reductase (NADH)</fullName>
        <ecNumber evidence="6">1.3.1.6</ecNumber>
    </recommendedName>
    <alternativeName>
        <fullName evidence="7">NADH-dependent fumarate reductase</fullName>
    </alternativeName>
</protein>
<keyword evidence="3" id="KW-0274">FAD</keyword>
<dbReference type="eggNOG" id="KOG2404">
    <property type="taxonomic scope" value="Eukaryota"/>
</dbReference>
<evidence type="ECO:0000313" key="11">
    <source>
        <dbReference type="EnsemblMetazoa" id="HelroP101724"/>
    </source>
</evidence>
<dbReference type="GO" id="GO:0005737">
    <property type="term" value="C:cytoplasm"/>
    <property type="evidence" value="ECO:0000318"/>
    <property type="project" value="GO_Central"/>
</dbReference>
<gene>
    <name evidence="11" type="primary">20194516</name>
    <name evidence="10" type="ORF">HELRODRAFT_101724</name>
</gene>
<dbReference type="GO" id="GO:0016156">
    <property type="term" value="F:fumarate reductase (NADH) activity"/>
    <property type="evidence" value="ECO:0000318"/>
    <property type="project" value="GO_Central"/>
</dbReference>
<evidence type="ECO:0000256" key="2">
    <source>
        <dbReference type="ARBA" id="ARBA00022630"/>
    </source>
</evidence>